<proteinExistence type="predicted"/>
<sequence length="90" mass="9308">MPDFFGPTVVRTASVVAVLGWGIGFYGPQIFLHAVVSRTGWSLSLVSAAVTLRFLFGACVVAGLPRIHRRLGIPVATSAGAIVLAVGVMG</sequence>
<feature type="transmembrane region" description="Helical" evidence="1">
    <location>
        <begin position="71"/>
        <end position="89"/>
    </location>
</feature>
<protein>
    <recommendedName>
        <fullName evidence="4">MFS transporter</fullName>
    </recommendedName>
</protein>
<evidence type="ECO:0000313" key="2">
    <source>
        <dbReference type="EMBL" id="MEJ8848376.1"/>
    </source>
</evidence>
<keyword evidence="1" id="KW-0472">Membrane</keyword>
<dbReference type="RefSeq" id="WP_340343505.1">
    <property type="nucleotide sequence ID" value="NZ_JBBKZT010000007.1"/>
</dbReference>
<keyword evidence="1" id="KW-1133">Transmembrane helix</keyword>
<evidence type="ECO:0008006" key="4">
    <source>
        <dbReference type="Google" id="ProtNLM"/>
    </source>
</evidence>
<evidence type="ECO:0000313" key="3">
    <source>
        <dbReference type="Proteomes" id="UP001385892"/>
    </source>
</evidence>
<reference evidence="2 3" key="1">
    <citation type="submission" date="2024-03" db="EMBL/GenBank/DDBJ databases">
        <title>Novel species of the genus Variovorax.</title>
        <authorList>
            <person name="Liu Q."/>
            <person name="Xin Y.-H."/>
        </authorList>
    </citation>
    <scope>NUCLEOTIDE SEQUENCE [LARGE SCALE GENOMIC DNA]</scope>
    <source>
        <strain evidence="2 3">KACC 18900</strain>
    </source>
</reference>
<keyword evidence="1" id="KW-0812">Transmembrane</keyword>
<feature type="transmembrane region" description="Helical" evidence="1">
    <location>
        <begin position="41"/>
        <end position="64"/>
    </location>
</feature>
<gene>
    <name evidence="2" type="ORF">WKW82_17090</name>
</gene>
<organism evidence="2 3">
    <name type="scientific">Variovorax rhizosphaerae</name>
    <dbReference type="NCBI Taxonomy" id="1836200"/>
    <lineage>
        <taxon>Bacteria</taxon>
        <taxon>Pseudomonadati</taxon>
        <taxon>Pseudomonadota</taxon>
        <taxon>Betaproteobacteria</taxon>
        <taxon>Burkholderiales</taxon>
        <taxon>Comamonadaceae</taxon>
        <taxon>Variovorax</taxon>
    </lineage>
</organism>
<dbReference type="Proteomes" id="UP001385892">
    <property type="component" value="Unassembled WGS sequence"/>
</dbReference>
<feature type="transmembrane region" description="Helical" evidence="1">
    <location>
        <begin position="12"/>
        <end position="35"/>
    </location>
</feature>
<name>A0ABU8WLH4_9BURK</name>
<comment type="caution">
    <text evidence="2">The sequence shown here is derived from an EMBL/GenBank/DDBJ whole genome shotgun (WGS) entry which is preliminary data.</text>
</comment>
<dbReference type="EMBL" id="JBBKZT010000007">
    <property type="protein sequence ID" value="MEJ8848376.1"/>
    <property type="molecule type" value="Genomic_DNA"/>
</dbReference>
<keyword evidence="3" id="KW-1185">Reference proteome</keyword>
<accession>A0ABU8WLH4</accession>
<evidence type="ECO:0000256" key="1">
    <source>
        <dbReference type="SAM" id="Phobius"/>
    </source>
</evidence>